<evidence type="ECO:0000256" key="16">
    <source>
        <dbReference type="ARBA" id="ARBA00049244"/>
    </source>
</evidence>
<keyword evidence="11 17" id="KW-0239">DNA-directed DNA polymerase</keyword>
<comment type="function">
    <text evidence="17">DNA polymerase II participates in chromosomal DNA replication.</text>
</comment>
<gene>
    <name evidence="20" type="ORF">G7K_0687-t1</name>
</gene>
<keyword evidence="12 17" id="KW-0408">Iron</keyword>
<dbReference type="GO" id="GO:0006297">
    <property type="term" value="P:nucleotide-excision repair, DNA gap filling"/>
    <property type="evidence" value="ECO:0007669"/>
    <property type="project" value="TreeGrafter"/>
</dbReference>
<dbReference type="Pfam" id="PF03104">
    <property type="entry name" value="DNA_pol_B_exo1"/>
    <property type="match status" value="1"/>
</dbReference>
<feature type="region of interest" description="Disordered" evidence="18">
    <location>
        <begin position="1745"/>
        <end position="1766"/>
    </location>
</feature>
<name>A0A0E9N9S9_SAICN</name>
<dbReference type="Pfam" id="PF22634">
    <property type="entry name" value="POL2_thumb"/>
    <property type="match status" value="1"/>
</dbReference>
<keyword evidence="7 17" id="KW-0235">DNA replication</keyword>
<dbReference type="CDD" id="cd05779">
    <property type="entry name" value="DNA_polB_epsilon_exo"/>
    <property type="match status" value="1"/>
</dbReference>
<feature type="region of interest" description="Disordered" evidence="18">
    <location>
        <begin position="1237"/>
        <end position="1256"/>
    </location>
</feature>
<dbReference type="CDD" id="cd05535">
    <property type="entry name" value="POLBc_epsilon"/>
    <property type="match status" value="1"/>
</dbReference>
<evidence type="ECO:0000256" key="3">
    <source>
        <dbReference type="ARBA" id="ARBA00005755"/>
    </source>
</evidence>
<evidence type="ECO:0000256" key="6">
    <source>
        <dbReference type="ARBA" id="ARBA00022695"/>
    </source>
</evidence>
<dbReference type="Pfam" id="PF23250">
    <property type="entry name" value="zf_DPOE_2"/>
    <property type="match status" value="1"/>
</dbReference>
<dbReference type="SMART" id="SM00486">
    <property type="entry name" value="POLBc"/>
    <property type="match status" value="1"/>
</dbReference>
<keyword evidence="9 17" id="KW-0863">Zinc-finger</keyword>
<evidence type="ECO:0000256" key="18">
    <source>
        <dbReference type="SAM" id="MobiDB-lite"/>
    </source>
</evidence>
<dbReference type="EC" id="2.7.7.7" evidence="17"/>
<keyword evidence="6 17" id="KW-0548">Nucleotidyltransferase</keyword>
<dbReference type="SMART" id="SM01159">
    <property type="entry name" value="DUF1744"/>
    <property type="match status" value="1"/>
</dbReference>
<comment type="cofactor">
    <cofactor evidence="1 17">
        <name>[4Fe-4S] cluster</name>
        <dbReference type="ChEBI" id="CHEBI:49883"/>
    </cofactor>
</comment>
<dbReference type="SUPFAM" id="SSF56672">
    <property type="entry name" value="DNA/RNA polymerases"/>
    <property type="match status" value="1"/>
</dbReference>
<evidence type="ECO:0000256" key="9">
    <source>
        <dbReference type="ARBA" id="ARBA00022771"/>
    </source>
</evidence>
<dbReference type="InterPro" id="IPR006133">
    <property type="entry name" value="DNA-dir_DNA_pol_B_exonuc"/>
</dbReference>
<dbReference type="InterPro" id="IPR043502">
    <property type="entry name" value="DNA/RNA_pol_sf"/>
</dbReference>
<keyword evidence="15 17" id="KW-0539">Nucleus</keyword>
<evidence type="ECO:0000313" key="21">
    <source>
        <dbReference type="Proteomes" id="UP000033140"/>
    </source>
</evidence>
<dbReference type="GO" id="GO:0008270">
    <property type="term" value="F:zinc ion binding"/>
    <property type="evidence" value="ECO:0007669"/>
    <property type="project" value="UniProtKB-KW"/>
</dbReference>
<reference evidence="20 21" key="3">
    <citation type="journal article" date="2015" name="Genome Announc.">
        <title>Draft Genome Sequence of the Archiascomycetous Yeast Saitoella complicata.</title>
        <authorList>
            <person name="Yamauchi K."/>
            <person name="Kondo S."/>
            <person name="Hamamoto M."/>
            <person name="Takahashi Y."/>
            <person name="Ogura Y."/>
            <person name="Hayashi T."/>
            <person name="Nishida H."/>
        </authorList>
    </citation>
    <scope>NUCLEOTIDE SEQUENCE [LARGE SCALE GENOMIC DNA]</scope>
    <source>
        <strain evidence="20 21">NRRL Y-17804</strain>
    </source>
</reference>
<dbReference type="RefSeq" id="XP_019027681.1">
    <property type="nucleotide sequence ID" value="XM_019165315.1"/>
</dbReference>
<evidence type="ECO:0000313" key="20">
    <source>
        <dbReference type="EMBL" id="GAO46456.1"/>
    </source>
</evidence>
<dbReference type="Gene3D" id="3.90.1600.10">
    <property type="entry name" value="Palm domain of DNA polymerase"/>
    <property type="match status" value="1"/>
</dbReference>
<protein>
    <recommendedName>
        <fullName evidence="17">DNA polymerase epsilon catalytic subunit</fullName>
        <ecNumber evidence="17">2.7.7.7</ecNumber>
    </recommendedName>
</protein>
<dbReference type="GO" id="GO:0000166">
    <property type="term" value="F:nucleotide binding"/>
    <property type="evidence" value="ECO:0007669"/>
    <property type="project" value="InterPro"/>
</dbReference>
<evidence type="ECO:0000256" key="2">
    <source>
        <dbReference type="ARBA" id="ARBA00004123"/>
    </source>
</evidence>
<keyword evidence="13 17" id="KW-0411">Iron-sulfur</keyword>
<dbReference type="InterPro" id="IPR055191">
    <property type="entry name" value="POL2_thumb"/>
</dbReference>
<dbReference type="Proteomes" id="UP000033140">
    <property type="component" value="Unassembled WGS sequence"/>
</dbReference>
<dbReference type="Pfam" id="PF08490">
    <property type="entry name" value="DUF1744"/>
    <property type="match status" value="1"/>
</dbReference>
<dbReference type="EMBL" id="BACD03000004">
    <property type="protein sequence ID" value="GAO46456.1"/>
    <property type="molecule type" value="Genomic_DNA"/>
</dbReference>
<keyword evidence="4 17" id="KW-0004">4Fe-4S</keyword>
<dbReference type="GO" id="GO:0045004">
    <property type="term" value="P:DNA replication proofreading"/>
    <property type="evidence" value="ECO:0007669"/>
    <property type="project" value="TreeGrafter"/>
</dbReference>
<evidence type="ECO:0000256" key="1">
    <source>
        <dbReference type="ARBA" id="ARBA00001966"/>
    </source>
</evidence>
<dbReference type="STRING" id="698492.A0A0E9N9S9"/>
<dbReference type="FunFam" id="1.10.132.60:FF:000002">
    <property type="entry name" value="DNA polymerase epsilon catalytic subunit"/>
    <property type="match status" value="1"/>
</dbReference>
<dbReference type="FunFam" id="3.90.1600.10:FF:000006">
    <property type="entry name" value="DNA polymerase epsilon catalytic subunit"/>
    <property type="match status" value="1"/>
</dbReference>
<dbReference type="OMA" id="MLDQCRY"/>
<organism evidence="20 21">
    <name type="scientific">Saitoella complicata (strain BCRC 22490 / CBS 7301 / JCM 7358 / NBRC 10748 / NRRL Y-17804)</name>
    <dbReference type="NCBI Taxonomy" id="698492"/>
    <lineage>
        <taxon>Eukaryota</taxon>
        <taxon>Fungi</taxon>
        <taxon>Dikarya</taxon>
        <taxon>Ascomycota</taxon>
        <taxon>Taphrinomycotina</taxon>
        <taxon>Taphrinomycotina incertae sedis</taxon>
        <taxon>Saitoella</taxon>
    </lineage>
</organism>
<evidence type="ECO:0000256" key="11">
    <source>
        <dbReference type="ARBA" id="ARBA00022932"/>
    </source>
</evidence>
<reference evidence="20 21" key="1">
    <citation type="journal article" date="2011" name="J. Gen. Appl. Microbiol.">
        <title>Draft genome sequencing of the enigmatic yeast Saitoella complicata.</title>
        <authorList>
            <person name="Nishida H."/>
            <person name="Hamamoto M."/>
            <person name="Sugiyama J."/>
        </authorList>
    </citation>
    <scope>NUCLEOTIDE SEQUENCE [LARGE SCALE GENOMIC DNA]</scope>
    <source>
        <strain evidence="20 21">NRRL Y-17804</strain>
    </source>
</reference>
<dbReference type="SUPFAM" id="SSF53098">
    <property type="entry name" value="Ribonuclease H-like"/>
    <property type="match status" value="1"/>
</dbReference>
<dbReference type="GO" id="GO:0003887">
    <property type="term" value="F:DNA-directed DNA polymerase activity"/>
    <property type="evidence" value="ECO:0007669"/>
    <property type="project" value="UniProtKB-KW"/>
</dbReference>
<comment type="subcellular location">
    <subcellularLocation>
        <location evidence="2 17">Nucleus</location>
    </subcellularLocation>
</comment>
<dbReference type="InterPro" id="IPR006172">
    <property type="entry name" value="DNA-dir_DNA_pol_B"/>
</dbReference>
<dbReference type="InterPro" id="IPR013697">
    <property type="entry name" value="DNA_pol_e_suA_C"/>
</dbReference>
<sequence>MPGPQQKVFGLTSSSGRSGSRGNTGGKRSYRPKTAQSVLPSEATNIDEKAEATKLASEIDGRMGFEKYEAGPKRVGWLINMHQTTMDDGKAAMDYYFLGDDGDSFKASVQYDPYLFVACKVGTEGEVEEYLRRAFEGLILKISRVQKEDLRMPNHLTGYRRTFIKLTFANTNDLYQVKKVLAPIAESNRKKMDALDAYTEVVNASLNLDLDEKPYHNKQTNVMDAADNIVDLREWDVPYHVRVAIDKDIRVGKWYTVEAKAGVINITDIPERVKRAEPVVLAFDIETTKLPLKFPDAATDCIMMISYMIDGQGYLITNREIVSQDIGDFDYTPKPEFEGPFIIFNEPDERSLIMRFFEHIQDVKPTVIATFNGDFFDWPFVETRAAFHGISMYNEIGFQKDSEEEYKSNYCAHMDCFRWVKRDSYLPQGSQGLKAVTAAKLGYDPDELDPELMTPYASEQPQVLAQYSVSDAVATYYLYMKYVHPFIFSLCNIIPLNPDDVLRKGTGTLCEMLLMVEAYQKGIILPNKHLEEHGKHYDGHLLESETYVGGHVESLEAGVFRSDIPEEFEIDPTACDELLGDLDAALKFTIEVEEKKKLEDITNYDEVREQIASGLRELRDNPKRKEKPTIYHLDVASMYPNIMITNRLQPDSMMDESNCAACDFNVPGKNCDRRMTWAWRGEYFPAKRDEFNMIQRALQNELFPGRYSGSAQRTWDDLSAAEQSNQIQKRLSDYCRKVYHKIHDTKTINREVIVCQRENPFYIDTVKSFRDRRYDYKGLQKQWKGKVGDFKKAGDAGAVDEAGKMVILYDSLQLAHKVILNSFYGYVMRKGSRWYSMEMAGVTCLTGATIIQMARKIIERVGRPLELDTDGIWCIFPKTFPEDFVFTMKNGKKLNLSYPCSMLNHLVHAKFTNHAYQDLVNPNTYEYKTSSENSIFFEVDGPYRAMMLPTSKEEDKNLKKRYAVFNDNGSLAELKGFELKRRGELQLIKIFQKQLFKVFLEGETREECYAAVAKIANRWLDVLDSKGVTLADEELVNLICENRSMSKTLEEYGKQKSTSITTARRLGEFLGEQMVKDKGLACKYIISSKPKDAPVTERAVPIAIFSSEESVKTHFLRKWLKDASLTDFDLRSILDWGYYLERFGSVIQKLISIPAALQKVENPVPRVAHPEWLQRRLAAKADRFKQQNITNMFSKKAPTSPTNSNGDSGVDLEDFGGSSTQGLVKPLKQGRVVVKRKTAHEREEDDDPFASLPPVMPDPSQDYSAWLKYQKQKWKLQRVARQRRRHLFGKQDHAAAGGLSGMFRDQAGMIFTRPWQILQLRESNTPGQLAACVLIEGGMHNVKINVPRRFYVNLKSEDLPNVEIPGCRVTKVSHTLPNGHPSVGLFELEMSEDTYLEYKSKLNTLLTHPSVEGVYETKVTPKVRALLRIGARCNLNTSIEGSLSAGLATGFHLANLKPDDRATTYLEGLPLQYLYLYNVNDGDRQVLALFSSIHNSAHVVVYDGGRQGQQMPNMEKIYSDILAKKSQVDAEQAFEYPETIDFTVTLTKTKKKAMKAISDAIKRYEANIEKSASTVLIMDPRDKEQLASHLPDIEKYPVMSFQGPSNSNTLPPLGWQSVVAKRLIGQWLIMAEWVSHRVSLARYGSVPLCDFEADEVRFLTDILYARRLKQHDVVLWWSSGPKADLGGSEQDDALLATEPTSIVEVNSPGAYSTVCVEFDVRNLVVNTILTSAIINDLEGADSGSFGMMGDGENKDDQGESTGNLSENSFSSASLLVLKDMVRTWREEAVSGIHHADLMVQHLFRWIQSTESCLHDPALRHHIHAITKKAFLQLLAELRRVGSKVVFADMNRIIIQTSKPTVGNAWAYADYVVKAIKTKPMFHFLDLVKKEFWDYLLWMDDVNYGGISCPADQVAVMTTQGASYNTVLHWHIKSFLPPAMQEDFSHWVVEFIRHMHQCKSDQSNLTQWRGQNDEEKPALGQGVLARHFTKPLKKRVGQLYRSQLDAMMDPELLPMFSFPALPGSHLDLTNPTLELVKFLSAVYGLAKDIVLEVRMLRKELLALLDVREFSNEATFLNPSETLKFRHVTCVRCSYSRDLDFCRDEELMASIDESEDGNIHAWTCAECHSEYDRLALEEQMIADLHQSFTTYQLQDLRCAKCKQSRIENIRKHCACSGEWVPTMSKANLLKRVKVYENVASFYKLEMLANQVEELSELAGFAHAH</sequence>
<dbReference type="GO" id="GO:0008622">
    <property type="term" value="C:epsilon DNA polymerase complex"/>
    <property type="evidence" value="ECO:0007669"/>
    <property type="project" value="InterPro"/>
</dbReference>
<dbReference type="Gene3D" id="1.10.132.60">
    <property type="entry name" value="DNA polymerase family B, C-terminal domain"/>
    <property type="match status" value="1"/>
</dbReference>
<feature type="domain" description="DNA polymerase epsilon catalytic subunit A C-terminal" evidence="19">
    <location>
        <begin position="1513"/>
        <end position="1906"/>
    </location>
</feature>
<feature type="region of interest" description="Disordered" evidence="18">
    <location>
        <begin position="1192"/>
        <end position="1214"/>
    </location>
</feature>
<dbReference type="InterPro" id="IPR036397">
    <property type="entry name" value="RNaseH_sf"/>
</dbReference>
<feature type="compositionally biased region" description="Polar residues" evidence="18">
    <location>
        <begin position="1192"/>
        <end position="1207"/>
    </location>
</feature>
<feature type="region of interest" description="Disordered" evidence="18">
    <location>
        <begin position="1"/>
        <end position="46"/>
    </location>
</feature>
<evidence type="ECO:0000256" key="17">
    <source>
        <dbReference type="RuleBase" id="RU365029"/>
    </source>
</evidence>
<dbReference type="InterPro" id="IPR054475">
    <property type="entry name" value="Znf-DPOE"/>
</dbReference>
<evidence type="ECO:0000256" key="4">
    <source>
        <dbReference type="ARBA" id="ARBA00022485"/>
    </source>
</evidence>
<comment type="caution">
    <text evidence="20">The sequence shown here is derived from an EMBL/GenBank/DDBJ whole genome shotgun (WGS) entry which is preliminary data.</text>
</comment>
<dbReference type="GO" id="GO:0008310">
    <property type="term" value="F:single-stranded DNA 3'-5' DNA exonuclease activity"/>
    <property type="evidence" value="ECO:0007669"/>
    <property type="project" value="TreeGrafter"/>
</dbReference>
<dbReference type="GO" id="GO:0006287">
    <property type="term" value="P:base-excision repair, gap-filling"/>
    <property type="evidence" value="ECO:0007669"/>
    <property type="project" value="TreeGrafter"/>
</dbReference>
<dbReference type="FunFam" id="1.10.287.690:FF:000005">
    <property type="entry name" value="DNA polymerase epsilon catalytic subunit"/>
    <property type="match status" value="1"/>
</dbReference>
<feature type="compositionally biased region" description="Low complexity" evidence="18">
    <location>
        <begin position="10"/>
        <end position="21"/>
    </location>
</feature>
<evidence type="ECO:0000259" key="19">
    <source>
        <dbReference type="SMART" id="SM01159"/>
    </source>
</evidence>
<evidence type="ECO:0000256" key="15">
    <source>
        <dbReference type="ARBA" id="ARBA00023242"/>
    </source>
</evidence>
<dbReference type="GO" id="GO:0006272">
    <property type="term" value="P:leading strand elongation"/>
    <property type="evidence" value="ECO:0007669"/>
    <property type="project" value="TreeGrafter"/>
</dbReference>
<evidence type="ECO:0000256" key="12">
    <source>
        <dbReference type="ARBA" id="ARBA00023004"/>
    </source>
</evidence>
<keyword evidence="14 17" id="KW-0238">DNA-binding</keyword>
<comment type="similarity">
    <text evidence="3 17">Belongs to the DNA polymerase type-B family.</text>
</comment>
<dbReference type="Pfam" id="PF22912">
    <property type="entry name" value="zf-DPOE"/>
    <property type="match status" value="1"/>
</dbReference>
<dbReference type="InterPro" id="IPR012337">
    <property type="entry name" value="RNaseH-like_sf"/>
</dbReference>
<comment type="catalytic activity">
    <reaction evidence="16 17">
        <text>DNA(n) + a 2'-deoxyribonucleoside 5'-triphosphate = DNA(n+1) + diphosphate</text>
        <dbReference type="Rhea" id="RHEA:22508"/>
        <dbReference type="Rhea" id="RHEA-COMP:17339"/>
        <dbReference type="Rhea" id="RHEA-COMP:17340"/>
        <dbReference type="ChEBI" id="CHEBI:33019"/>
        <dbReference type="ChEBI" id="CHEBI:61560"/>
        <dbReference type="ChEBI" id="CHEBI:173112"/>
        <dbReference type="EC" id="2.7.7.7"/>
    </reaction>
</comment>
<dbReference type="GO" id="GO:0000278">
    <property type="term" value="P:mitotic cell cycle"/>
    <property type="evidence" value="ECO:0007669"/>
    <property type="project" value="TreeGrafter"/>
</dbReference>
<dbReference type="InterPro" id="IPR029703">
    <property type="entry name" value="POL2"/>
</dbReference>
<evidence type="ECO:0000256" key="10">
    <source>
        <dbReference type="ARBA" id="ARBA00022833"/>
    </source>
</evidence>
<dbReference type="PANTHER" id="PTHR10670">
    <property type="entry name" value="DNA POLYMERASE EPSILON CATALYTIC SUBUNIT A"/>
    <property type="match status" value="1"/>
</dbReference>
<evidence type="ECO:0000256" key="5">
    <source>
        <dbReference type="ARBA" id="ARBA00022679"/>
    </source>
</evidence>
<dbReference type="Gene3D" id="3.30.420.10">
    <property type="entry name" value="Ribonuclease H-like superfamily/Ribonuclease H"/>
    <property type="match status" value="1"/>
</dbReference>
<keyword evidence="21" id="KW-1185">Reference proteome</keyword>
<evidence type="ECO:0000256" key="7">
    <source>
        <dbReference type="ARBA" id="ARBA00022705"/>
    </source>
</evidence>
<dbReference type="GO" id="GO:0003677">
    <property type="term" value="F:DNA binding"/>
    <property type="evidence" value="ECO:0007669"/>
    <property type="project" value="UniProtKB-KW"/>
</dbReference>
<keyword evidence="8 17" id="KW-0479">Metal-binding</keyword>
<accession>A0A0E9N9S9</accession>
<keyword evidence="10 17" id="KW-0862">Zinc</keyword>
<dbReference type="Gene3D" id="3.30.342.10">
    <property type="entry name" value="DNA Polymerase, chain B, domain 1"/>
    <property type="match status" value="1"/>
</dbReference>
<dbReference type="GO" id="GO:0051539">
    <property type="term" value="F:4 iron, 4 sulfur cluster binding"/>
    <property type="evidence" value="ECO:0007669"/>
    <property type="project" value="UniProtKB-KW"/>
</dbReference>
<feature type="compositionally biased region" description="Polar residues" evidence="18">
    <location>
        <begin position="34"/>
        <end position="44"/>
    </location>
</feature>
<reference evidence="20 21" key="2">
    <citation type="journal article" date="2014" name="J. Gen. Appl. Microbiol.">
        <title>The early diverging ascomycetous budding yeast Saitoella complicata has three histone deacetylases belonging to the Clr6, Hos2, and Rpd3 lineages.</title>
        <authorList>
            <person name="Nishida H."/>
            <person name="Matsumoto T."/>
            <person name="Kondo S."/>
            <person name="Hamamoto M."/>
            <person name="Yoshikawa H."/>
        </authorList>
    </citation>
    <scope>NUCLEOTIDE SEQUENCE [LARGE SCALE GENOMIC DNA]</scope>
    <source>
        <strain evidence="20 21">NRRL Y-17804</strain>
    </source>
</reference>
<dbReference type="FunFam" id="3.30.420.10:FF:000010">
    <property type="entry name" value="DNA polymerase epsilon catalytic subunit"/>
    <property type="match status" value="1"/>
</dbReference>
<keyword evidence="5 17" id="KW-0808">Transferase</keyword>
<dbReference type="PANTHER" id="PTHR10670:SF0">
    <property type="entry name" value="DNA POLYMERASE EPSILON CATALYTIC SUBUNIT A"/>
    <property type="match status" value="1"/>
</dbReference>
<evidence type="ECO:0000256" key="8">
    <source>
        <dbReference type="ARBA" id="ARBA00022723"/>
    </source>
</evidence>
<proteinExistence type="inferred from homology"/>
<dbReference type="InterPro" id="IPR023211">
    <property type="entry name" value="DNA_pol_palm_dom_sf"/>
</dbReference>
<dbReference type="InterPro" id="IPR042087">
    <property type="entry name" value="DNA_pol_B_thumb"/>
</dbReference>
<evidence type="ECO:0000256" key="14">
    <source>
        <dbReference type="ARBA" id="ARBA00023125"/>
    </source>
</evidence>
<evidence type="ECO:0000256" key="13">
    <source>
        <dbReference type="ARBA" id="ARBA00023014"/>
    </source>
</evidence>
<dbReference type="OrthoDB" id="10060449at2759"/>